<comment type="subcellular location">
    <subcellularLocation>
        <location evidence="1">Membrane</location>
        <topology evidence="1">Multi-pass membrane protein</topology>
    </subcellularLocation>
</comment>
<keyword evidence="2 6" id="KW-0812">Transmembrane</keyword>
<gene>
    <name evidence="8" type="ORF">RMW62_12100</name>
</gene>
<feature type="domain" description="ABC-2 type transporter transmembrane" evidence="7">
    <location>
        <begin position="43"/>
        <end position="252"/>
    </location>
</feature>
<evidence type="ECO:0000256" key="4">
    <source>
        <dbReference type="ARBA" id="ARBA00023136"/>
    </source>
</evidence>
<dbReference type="PANTHER" id="PTHR43229">
    <property type="entry name" value="NODULATION PROTEIN J"/>
    <property type="match status" value="1"/>
</dbReference>
<evidence type="ECO:0000313" key="9">
    <source>
        <dbReference type="Proteomes" id="UP001180729"/>
    </source>
</evidence>
<feature type="compositionally biased region" description="Basic residues" evidence="5">
    <location>
        <begin position="298"/>
        <end position="311"/>
    </location>
</feature>
<name>A0AAE4K491_9ACTO</name>
<organism evidence="8 9">
    <name type="scientific">Actinomyces oris</name>
    <dbReference type="NCBI Taxonomy" id="544580"/>
    <lineage>
        <taxon>Bacteria</taxon>
        <taxon>Bacillati</taxon>
        <taxon>Actinomycetota</taxon>
        <taxon>Actinomycetes</taxon>
        <taxon>Actinomycetales</taxon>
        <taxon>Actinomycetaceae</taxon>
        <taxon>Actinomyces</taxon>
    </lineage>
</organism>
<evidence type="ECO:0000256" key="1">
    <source>
        <dbReference type="ARBA" id="ARBA00004141"/>
    </source>
</evidence>
<evidence type="ECO:0000256" key="5">
    <source>
        <dbReference type="SAM" id="MobiDB-lite"/>
    </source>
</evidence>
<comment type="caution">
    <text evidence="8">The sequence shown here is derived from an EMBL/GenBank/DDBJ whole genome shotgun (WGS) entry which is preliminary data.</text>
</comment>
<feature type="transmembrane region" description="Helical" evidence="6">
    <location>
        <begin position="234"/>
        <end position="254"/>
    </location>
</feature>
<dbReference type="Pfam" id="PF12698">
    <property type="entry name" value="ABC2_membrane_3"/>
    <property type="match status" value="1"/>
</dbReference>
<dbReference type="InterPro" id="IPR051784">
    <property type="entry name" value="Nod_factor_ABC_transporter"/>
</dbReference>
<feature type="transmembrane region" description="Helical" evidence="6">
    <location>
        <begin position="111"/>
        <end position="132"/>
    </location>
</feature>
<dbReference type="InterPro" id="IPR013525">
    <property type="entry name" value="ABC2_TM"/>
</dbReference>
<protein>
    <recommendedName>
        <fullName evidence="7">ABC-2 type transporter transmembrane domain-containing protein</fullName>
    </recommendedName>
</protein>
<dbReference type="GO" id="GO:0016020">
    <property type="term" value="C:membrane"/>
    <property type="evidence" value="ECO:0007669"/>
    <property type="project" value="UniProtKB-SubCell"/>
</dbReference>
<keyword evidence="4 6" id="KW-0472">Membrane</keyword>
<feature type="compositionally biased region" description="Low complexity" evidence="5">
    <location>
        <begin position="312"/>
        <end position="322"/>
    </location>
</feature>
<feature type="transmembrane region" description="Helical" evidence="6">
    <location>
        <begin position="59"/>
        <end position="81"/>
    </location>
</feature>
<evidence type="ECO:0000256" key="6">
    <source>
        <dbReference type="SAM" id="Phobius"/>
    </source>
</evidence>
<feature type="transmembrane region" description="Helical" evidence="6">
    <location>
        <begin position="144"/>
        <end position="168"/>
    </location>
</feature>
<dbReference type="EMBL" id="JAMZMH010000018">
    <property type="protein sequence ID" value="MDT0249818.1"/>
    <property type="molecule type" value="Genomic_DNA"/>
</dbReference>
<accession>A0AAE4K491</accession>
<evidence type="ECO:0000256" key="2">
    <source>
        <dbReference type="ARBA" id="ARBA00022692"/>
    </source>
</evidence>
<dbReference type="RefSeq" id="WP_311373336.1">
    <property type="nucleotide sequence ID" value="NZ_JAMZMH010000018.1"/>
</dbReference>
<evidence type="ECO:0000256" key="3">
    <source>
        <dbReference type="ARBA" id="ARBA00022989"/>
    </source>
</evidence>
<proteinExistence type="predicted"/>
<dbReference type="PANTHER" id="PTHR43229:SF2">
    <property type="entry name" value="NODULATION PROTEIN J"/>
    <property type="match status" value="1"/>
</dbReference>
<evidence type="ECO:0000259" key="7">
    <source>
        <dbReference type="Pfam" id="PF12698"/>
    </source>
</evidence>
<evidence type="ECO:0000313" key="8">
    <source>
        <dbReference type="EMBL" id="MDT0249818.1"/>
    </source>
</evidence>
<dbReference type="Proteomes" id="UP001180729">
    <property type="component" value="Unassembled WGS sequence"/>
</dbReference>
<sequence>MMAAGSPSGIVALGYRRSLIELRNNLGSLPGHLMFPVIAVVTISIVRHSDALAGRGASFGNYALIGILLINTLLSGVMGAASTVMQERMDGTLLRSSCLPHGTTAYAISKVLSHFQLAVTAFAAALPLLWLVTGRTALSPVSTAALLVVAPAGLLSLLPLAVVVGATLRSPRQLSLASISVMLIGAASGAFHPIAGSGGLTQAGAMTLPTFWVSASLRNALLPESSHSGDPSDLTVLLGGLIVPLIWLVIGISLARRALRRASRCSGGRRGSARHKACEGGRRARRTSPQNPRAAGARARHQAATRRRRRSTTQTRQRSIAR</sequence>
<dbReference type="AlphaFoldDB" id="A0AAE4K491"/>
<reference evidence="8" key="1">
    <citation type="submission" date="2022-06" db="EMBL/GenBank/DDBJ databases">
        <title>Draft Genome Sequences of Three Actinomyces oris Strains, Isolated from Healthy Human Feces.</title>
        <authorList>
            <person name="Ye Y."/>
            <person name="Liu C."/>
            <person name="Zhao J."/>
            <person name="Xu J."/>
            <person name="Huang H."/>
            <person name="Wang B."/>
            <person name="Wei J."/>
            <person name="Jing X."/>
        </authorList>
    </citation>
    <scope>NUCLEOTIDE SEQUENCE</scope>
    <source>
        <strain evidence="8">CNGBCC1803368</strain>
    </source>
</reference>
<feature type="transmembrane region" description="Helical" evidence="6">
    <location>
        <begin position="174"/>
        <end position="191"/>
    </location>
</feature>
<dbReference type="GO" id="GO:0140359">
    <property type="term" value="F:ABC-type transporter activity"/>
    <property type="evidence" value="ECO:0007669"/>
    <property type="project" value="InterPro"/>
</dbReference>
<feature type="transmembrane region" description="Helical" evidence="6">
    <location>
        <begin position="29"/>
        <end position="47"/>
    </location>
</feature>
<keyword evidence="3 6" id="KW-1133">Transmembrane helix</keyword>
<feature type="region of interest" description="Disordered" evidence="5">
    <location>
        <begin position="263"/>
        <end position="322"/>
    </location>
</feature>